<dbReference type="Proteomes" id="UP001313282">
    <property type="component" value="Unassembled WGS sequence"/>
</dbReference>
<feature type="region of interest" description="Disordered" evidence="1">
    <location>
        <begin position="119"/>
        <end position="138"/>
    </location>
</feature>
<evidence type="ECO:0000313" key="3">
    <source>
        <dbReference type="Proteomes" id="UP001313282"/>
    </source>
</evidence>
<comment type="caution">
    <text evidence="2">The sequence shown here is derived from an EMBL/GenBank/DDBJ whole genome shotgun (WGS) entry which is preliminary data.</text>
</comment>
<accession>A0AAN8N2B6</accession>
<reference evidence="2 3" key="1">
    <citation type="submission" date="2019-10" db="EMBL/GenBank/DDBJ databases">
        <authorList>
            <person name="Palmer J.M."/>
        </authorList>
    </citation>
    <scope>NUCLEOTIDE SEQUENCE [LARGE SCALE GENOMIC DNA]</scope>
    <source>
        <strain evidence="2 3">TWF718</strain>
    </source>
</reference>
<dbReference type="EMBL" id="JAVHNR010000002">
    <property type="protein sequence ID" value="KAK6351082.1"/>
    <property type="molecule type" value="Genomic_DNA"/>
</dbReference>
<organism evidence="2 3">
    <name type="scientific">Orbilia javanica</name>
    <dbReference type="NCBI Taxonomy" id="47235"/>
    <lineage>
        <taxon>Eukaryota</taxon>
        <taxon>Fungi</taxon>
        <taxon>Dikarya</taxon>
        <taxon>Ascomycota</taxon>
        <taxon>Pezizomycotina</taxon>
        <taxon>Orbiliomycetes</taxon>
        <taxon>Orbiliales</taxon>
        <taxon>Orbiliaceae</taxon>
        <taxon>Orbilia</taxon>
    </lineage>
</organism>
<evidence type="ECO:0000256" key="1">
    <source>
        <dbReference type="SAM" id="MobiDB-lite"/>
    </source>
</evidence>
<sequence length="189" mass="20984">MTISWTPENYVKLLAALLAAHPELKLNYHNIAVYFGDGATYDAIEKRMRLIRNQANELRKEVETGVRPNVAPKPTPKKRAAGGQSKGKKGLAEEDRDDEEVITPAKKKAKLIEGVTPVSVKSEEDGSTRKKTNKSAAAPVVIDILDSDEENPTLSEINVKRETNPVVVKTETTGNTITYQYDSEDDYRE</sequence>
<gene>
    <name evidence="2" type="ORF">TWF718_004255</name>
</gene>
<feature type="region of interest" description="Disordered" evidence="1">
    <location>
        <begin position="59"/>
        <end position="105"/>
    </location>
</feature>
<name>A0AAN8N2B6_9PEZI</name>
<protein>
    <submittedName>
        <fullName evidence="2">Uncharacterized protein</fullName>
    </submittedName>
</protein>
<proteinExistence type="predicted"/>
<evidence type="ECO:0000313" key="2">
    <source>
        <dbReference type="EMBL" id="KAK6351082.1"/>
    </source>
</evidence>
<dbReference type="AlphaFoldDB" id="A0AAN8N2B6"/>
<keyword evidence="3" id="KW-1185">Reference proteome</keyword>